<evidence type="ECO:0000313" key="2">
    <source>
        <dbReference type="EMBL" id="ACZ31688.1"/>
    </source>
</evidence>
<feature type="transmembrane region" description="Helical" evidence="1">
    <location>
        <begin position="37"/>
        <end position="59"/>
    </location>
</feature>
<reference evidence="2 3" key="2">
    <citation type="journal article" date="2010" name="Stand. Genomic Sci.">
        <title>Complete genome sequence of Xylanimonas cellulosilytica type strain (XIL07).</title>
        <authorList>
            <person name="Foster B."/>
            <person name="Pukall R."/>
            <person name="Abt B."/>
            <person name="Nolan M."/>
            <person name="Glavina Del Rio T."/>
            <person name="Chen F."/>
            <person name="Lucas S."/>
            <person name="Tice H."/>
            <person name="Pitluck S."/>
            <person name="Cheng J.-F."/>
            <person name="Chertkov O."/>
            <person name="Brettin T."/>
            <person name="Han C."/>
            <person name="Detter J.C."/>
            <person name="Bruce D."/>
            <person name="Goodwin L."/>
            <person name="Ivanova N."/>
            <person name="Mavromatis K."/>
            <person name="Pati A."/>
            <person name="Mikhailova N."/>
            <person name="Chen A."/>
            <person name="Palaniappan K."/>
            <person name="Land M."/>
            <person name="Hauser L."/>
            <person name="Chang Y.-J."/>
            <person name="Jeffries C.D."/>
            <person name="Chain P."/>
            <person name="Rohde M."/>
            <person name="Goeker M."/>
            <person name="Bristow J."/>
            <person name="Eisen J.A."/>
            <person name="Markowitz V."/>
            <person name="Hugenholtz P."/>
            <person name="Kyrpides N.C."/>
            <person name="Klenk H.-P."/>
            <person name="Lapidus A."/>
        </authorList>
    </citation>
    <scope>NUCLEOTIDE SEQUENCE [LARGE SCALE GENOMIC DNA]</scope>
    <source>
        <strain evidence="3">DSM 15894 / CECT 5975 / LMG 20990 / XIL07</strain>
    </source>
</reference>
<dbReference type="STRING" id="446471.Xcel_2674"/>
<keyword evidence="1" id="KW-0812">Transmembrane</keyword>
<dbReference type="GO" id="GO:0140359">
    <property type="term" value="F:ABC-type transporter activity"/>
    <property type="evidence" value="ECO:0007669"/>
    <property type="project" value="InterPro"/>
</dbReference>
<dbReference type="Proteomes" id="UP000002255">
    <property type="component" value="Chromosome"/>
</dbReference>
<evidence type="ECO:0000256" key="1">
    <source>
        <dbReference type="SAM" id="Phobius"/>
    </source>
</evidence>
<dbReference type="HOGENOM" id="CLU_051674_1_0_11"/>
<feature type="transmembrane region" description="Helical" evidence="1">
    <location>
        <begin position="266"/>
        <end position="287"/>
    </location>
</feature>
<dbReference type="PANTHER" id="PTHR37305:SF1">
    <property type="entry name" value="MEMBRANE PROTEIN"/>
    <property type="match status" value="1"/>
</dbReference>
<dbReference type="OrthoDB" id="3297477at2"/>
<dbReference type="Pfam" id="PF12679">
    <property type="entry name" value="ABC2_membrane_2"/>
    <property type="match status" value="1"/>
</dbReference>
<organism evidence="2 3">
    <name type="scientific">Xylanimonas cellulosilytica (strain DSM 15894 / JCM 12276 / CECT 5975 / KCTC 9989 / LMG 20990 / NBRC 107835 / XIL07)</name>
    <dbReference type="NCBI Taxonomy" id="446471"/>
    <lineage>
        <taxon>Bacteria</taxon>
        <taxon>Bacillati</taxon>
        <taxon>Actinomycetota</taxon>
        <taxon>Actinomycetes</taxon>
        <taxon>Micrococcales</taxon>
        <taxon>Promicromonosporaceae</taxon>
        <taxon>Xylanimonas</taxon>
    </lineage>
</organism>
<feature type="transmembrane region" description="Helical" evidence="1">
    <location>
        <begin position="199"/>
        <end position="224"/>
    </location>
</feature>
<feature type="transmembrane region" description="Helical" evidence="1">
    <location>
        <begin position="168"/>
        <end position="192"/>
    </location>
</feature>
<evidence type="ECO:0008006" key="4">
    <source>
        <dbReference type="Google" id="ProtNLM"/>
    </source>
</evidence>
<keyword evidence="1" id="KW-0472">Membrane</keyword>
<dbReference type="PANTHER" id="PTHR37305">
    <property type="entry name" value="INTEGRAL MEMBRANE PROTEIN-RELATED"/>
    <property type="match status" value="1"/>
</dbReference>
<dbReference type="AlphaFoldDB" id="D1BXP7"/>
<dbReference type="EMBL" id="CP001821">
    <property type="protein sequence ID" value="ACZ31688.1"/>
    <property type="molecule type" value="Genomic_DNA"/>
</dbReference>
<dbReference type="RefSeq" id="WP_012879430.1">
    <property type="nucleotide sequence ID" value="NC_013530.1"/>
</dbReference>
<feature type="transmembrane region" description="Helical" evidence="1">
    <location>
        <begin position="123"/>
        <end position="148"/>
    </location>
</feature>
<protein>
    <recommendedName>
        <fullName evidence="4">ABC transporter transmembrane protein</fullName>
    </recommendedName>
</protein>
<proteinExistence type="predicted"/>
<name>D1BXP7_XYLCX</name>
<accession>D1BXP7</accession>
<reference evidence="3" key="1">
    <citation type="submission" date="2009-11" db="EMBL/GenBank/DDBJ databases">
        <title>The complete chromosome of Xylanimonas cellulosilytica DSM 15894.</title>
        <authorList>
            <consortium name="US DOE Joint Genome Institute (JGI-PGF)"/>
            <person name="Lucas S."/>
            <person name="Copeland A."/>
            <person name="Lapidus A."/>
            <person name="Glavina del Rio T."/>
            <person name="Dalin E."/>
            <person name="Tice H."/>
            <person name="Bruce D."/>
            <person name="Goodwin L."/>
            <person name="Pitluck S."/>
            <person name="Kyrpides N."/>
            <person name="Mavromatis K."/>
            <person name="Ivanova N."/>
            <person name="Mikhailova N."/>
            <person name="Foster B."/>
            <person name="Clum A."/>
            <person name="Brettin T."/>
            <person name="Detter J.C."/>
            <person name="Han C."/>
            <person name="Larimer F."/>
            <person name="Land M."/>
            <person name="Hauser L."/>
            <person name="Markowitz V."/>
            <person name="Cheng J.F."/>
            <person name="Hugenholtz P."/>
            <person name="Woyke T."/>
            <person name="Wu D."/>
            <person name="Gehrich-Schroeter G."/>
            <person name="Schneider S."/>
            <person name="Pukall S.R."/>
            <person name="Klenk H.P."/>
            <person name="Eisen J.A."/>
        </authorList>
    </citation>
    <scope>NUCLEOTIDE SEQUENCE [LARGE SCALE GENOMIC DNA]</scope>
    <source>
        <strain evidence="3">DSM 15894 / CECT 5975 / LMG 20990 / XIL07</strain>
    </source>
</reference>
<dbReference type="eggNOG" id="COG1277">
    <property type="taxonomic scope" value="Bacteria"/>
</dbReference>
<evidence type="ECO:0000313" key="3">
    <source>
        <dbReference type="Proteomes" id="UP000002255"/>
    </source>
</evidence>
<dbReference type="GO" id="GO:0005886">
    <property type="term" value="C:plasma membrane"/>
    <property type="evidence" value="ECO:0007669"/>
    <property type="project" value="UniProtKB-SubCell"/>
</dbReference>
<keyword evidence="1" id="KW-1133">Transmembrane helix</keyword>
<sequence>MSAATTTFDSPFAGSKVTFPRLLVSEWRKLWSLRSTWWVLGITVLLIIGFALIFSAAVAGQLSDPDLQAEVGGLFSPTLFVTIGYSFAALVAAALGAIAMTGEYSTGMIRATLSAAPTRLPVLWSKLVVIGVVVFLVVAVSTAVAYLVTDPILANHDVTVDLSDSTQLRSLIGVPLYVTMVALLAVAVGVLVRSTPGTIVIVVGLFFLVPGIIGGIAGATGQAWAENINKWLPSAAGERIVTQVGDVAPINGPAGPGMSLPLFDAWPGYGVLAAYTVVLIAAAAFVIKRRDA</sequence>
<dbReference type="KEGG" id="xce:Xcel_2674"/>
<gene>
    <name evidence="2" type="ordered locus">Xcel_2674</name>
</gene>
<feature type="transmembrane region" description="Helical" evidence="1">
    <location>
        <begin position="79"/>
        <end position="102"/>
    </location>
</feature>
<keyword evidence="3" id="KW-1185">Reference proteome</keyword>